<dbReference type="Pfam" id="PF00067">
    <property type="entry name" value="p450"/>
    <property type="match status" value="1"/>
</dbReference>
<keyword evidence="2" id="KW-0349">Heme</keyword>
<keyword evidence="2" id="KW-0479">Metal-binding</keyword>
<dbReference type="CDD" id="cd20659">
    <property type="entry name" value="CYP4B_4F-like"/>
    <property type="match status" value="1"/>
</dbReference>
<dbReference type="SUPFAM" id="SSF48264">
    <property type="entry name" value="Cytochrome P450"/>
    <property type="match status" value="1"/>
</dbReference>
<dbReference type="PRINTS" id="PR00463">
    <property type="entry name" value="EP450I"/>
</dbReference>
<dbReference type="Proteomes" id="UP000694865">
    <property type="component" value="Unplaced"/>
</dbReference>
<protein>
    <submittedName>
        <fullName evidence="5">Leukotriene-B(4) omega-hydroxylase 2-like</fullName>
    </submittedName>
</protein>
<evidence type="ECO:0000313" key="5">
    <source>
        <dbReference type="RefSeq" id="XP_002739095.1"/>
    </source>
</evidence>
<dbReference type="InterPro" id="IPR050196">
    <property type="entry name" value="Cytochrome_P450_Monoox"/>
</dbReference>
<dbReference type="PRINTS" id="PR00385">
    <property type="entry name" value="P450"/>
</dbReference>
<dbReference type="PANTHER" id="PTHR24291">
    <property type="entry name" value="CYTOCHROME P450 FAMILY 4"/>
    <property type="match status" value="1"/>
</dbReference>
<feature type="transmembrane region" description="Helical" evidence="3">
    <location>
        <begin position="20"/>
        <end position="44"/>
    </location>
</feature>
<gene>
    <name evidence="5" type="primary">LOC100379072</name>
</gene>
<dbReference type="RefSeq" id="XP_002739095.1">
    <property type="nucleotide sequence ID" value="XM_002739049.1"/>
</dbReference>
<keyword evidence="3" id="KW-1133">Transmembrane helix</keyword>
<proteinExistence type="inferred from homology"/>
<keyword evidence="3" id="KW-0812">Transmembrane</keyword>
<evidence type="ECO:0000256" key="1">
    <source>
        <dbReference type="ARBA" id="ARBA00010617"/>
    </source>
</evidence>
<keyword evidence="3" id="KW-0472">Membrane</keyword>
<accession>A0ABM0GWU5</accession>
<evidence type="ECO:0000256" key="3">
    <source>
        <dbReference type="SAM" id="Phobius"/>
    </source>
</evidence>
<evidence type="ECO:0000313" key="4">
    <source>
        <dbReference type="Proteomes" id="UP000694865"/>
    </source>
</evidence>
<name>A0ABM0GWU5_SACKO</name>
<sequence>MGSLAFKPLIQASTFTNNPYVDFIFVMFVVLFIIKATTSFYGLLKMKWATEKAFVGFPIENRHPVFGHLHMLKLNTEETMHIAGERSDNFPYTGLLWFGPFHGILICHHPDTIQPIMSTAEPKDEFTYGMVKPWLGDGLLISKGSKWFRNRRLLTPGFHFDILRPYVHIFNECTHTMMDKWMKQSDNGMIEMFEHVSLMTLDSLLKCIFSIESHCQTDVSRNPYITAVYALSEMVLKRVQFPPYFSDLVYHLTYSGYKWRRALRQVHGHSKTVIHQRKQALQDQKKLGIKHNRKYIDFLDILLEARDESGKGLTDQEIRDEVDTFMFEGHDTTASGISWILYNMAKHTEHQLKCQEEIDELMDQKDKDEIEWDDLSKLPYLTMCIKESLRLHPPVPFIGRKLSKPIEMRSPTGKGKVVIPAGERIGIAITGLHHNQHVWEDPEVYNPLRFTPENCKGRSPHAYLPFSAGPRNCIGQNFAMNEMKIAVGLVLRKFNLAVDDFIRIRRYNSIVLRGERGIPLHVKPRKIKTT</sequence>
<dbReference type="PROSITE" id="PS00086">
    <property type="entry name" value="CYTOCHROME_P450"/>
    <property type="match status" value="1"/>
</dbReference>
<dbReference type="GeneID" id="100379072"/>
<reference evidence="5" key="1">
    <citation type="submission" date="2025-08" db="UniProtKB">
        <authorList>
            <consortium name="RefSeq"/>
        </authorList>
    </citation>
    <scope>IDENTIFICATION</scope>
    <source>
        <tissue evidence="5">Testes</tissue>
    </source>
</reference>
<keyword evidence="2" id="KW-0560">Oxidoreductase</keyword>
<dbReference type="InterPro" id="IPR002401">
    <property type="entry name" value="Cyt_P450_E_grp-I"/>
</dbReference>
<keyword evidence="4" id="KW-1185">Reference proteome</keyword>
<comment type="similarity">
    <text evidence="1 2">Belongs to the cytochrome P450 family.</text>
</comment>
<organism evidence="4 5">
    <name type="scientific">Saccoglossus kowalevskii</name>
    <name type="common">Acorn worm</name>
    <dbReference type="NCBI Taxonomy" id="10224"/>
    <lineage>
        <taxon>Eukaryota</taxon>
        <taxon>Metazoa</taxon>
        <taxon>Hemichordata</taxon>
        <taxon>Enteropneusta</taxon>
        <taxon>Harrimaniidae</taxon>
        <taxon>Saccoglossus</taxon>
    </lineage>
</organism>
<evidence type="ECO:0000256" key="2">
    <source>
        <dbReference type="RuleBase" id="RU000461"/>
    </source>
</evidence>
<keyword evidence="2" id="KW-0503">Monooxygenase</keyword>
<dbReference type="InterPro" id="IPR001128">
    <property type="entry name" value="Cyt_P450"/>
</dbReference>
<dbReference type="PANTHER" id="PTHR24291:SF210">
    <property type="entry name" value="CYTOCHROME P450 FAMILY 4 SUBFAMILY F MEMBER 11"/>
    <property type="match status" value="1"/>
</dbReference>
<dbReference type="InterPro" id="IPR017972">
    <property type="entry name" value="Cyt_P450_CS"/>
</dbReference>
<dbReference type="Gene3D" id="1.10.630.10">
    <property type="entry name" value="Cytochrome P450"/>
    <property type="match status" value="1"/>
</dbReference>
<keyword evidence="2" id="KW-0408">Iron</keyword>
<dbReference type="InterPro" id="IPR036396">
    <property type="entry name" value="Cyt_P450_sf"/>
</dbReference>